<evidence type="ECO:0000259" key="1">
    <source>
        <dbReference type="Pfam" id="PF07739"/>
    </source>
</evidence>
<dbReference type="InterPro" id="IPR036244">
    <property type="entry name" value="TipA-like_antibiotic-bd"/>
</dbReference>
<dbReference type="Pfam" id="PF07739">
    <property type="entry name" value="TipAS"/>
    <property type="match status" value="1"/>
</dbReference>
<protein>
    <recommendedName>
        <fullName evidence="1">TipAS antibiotic-recognition domain-containing protein</fullName>
    </recommendedName>
</protein>
<dbReference type="InterPro" id="IPR012925">
    <property type="entry name" value="TipAS_dom"/>
</dbReference>
<sequence length="57" mass="6997">MHKDWLGMTWKSYSKEKHLGIVNMYVMDERFTAYYDKEIRGCAEFLRKSAVYWIEKL</sequence>
<name>A0A645CZD5_9ZZZZ</name>
<dbReference type="EMBL" id="VSSQ01031364">
    <property type="protein sequence ID" value="MPM82218.1"/>
    <property type="molecule type" value="Genomic_DNA"/>
</dbReference>
<accession>A0A645CZD5</accession>
<feature type="domain" description="TipAS antibiotic-recognition" evidence="1">
    <location>
        <begin position="2"/>
        <end position="49"/>
    </location>
</feature>
<dbReference type="AlphaFoldDB" id="A0A645CZD5"/>
<comment type="caution">
    <text evidence="2">The sequence shown here is derived from an EMBL/GenBank/DDBJ whole genome shotgun (WGS) entry which is preliminary data.</text>
</comment>
<proteinExistence type="predicted"/>
<evidence type="ECO:0000313" key="2">
    <source>
        <dbReference type="EMBL" id="MPM82218.1"/>
    </source>
</evidence>
<dbReference type="SUPFAM" id="SSF89082">
    <property type="entry name" value="Antibiotic binding domain of TipA-like multidrug resistance regulators"/>
    <property type="match status" value="1"/>
</dbReference>
<dbReference type="Gene3D" id="1.10.490.50">
    <property type="entry name" value="Antibiotic binding domain of TipA-like multidrug resistance regulators"/>
    <property type="match status" value="1"/>
</dbReference>
<organism evidence="2">
    <name type="scientific">bioreactor metagenome</name>
    <dbReference type="NCBI Taxonomy" id="1076179"/>
    <lineage>
        <taxon>unclassified sequences</taxon>
        <taxon>metagenomes</taxon>
        <taxon>ecological metagenomes</taxon>
    </lineage>
</organism>
<gene>
    <name evidence="2" type="ORF">SDC9_129279</name>
</gene>
<reference evidence="2" key="1">
    <citation type="submission" date="2019-08" db="EMBL/GenBank/DDBJ databases">
        <authorList>
            <person name="Kucharzyk K."/>
            <person name="Murdoch R.W."/>
            <person name="Higgins S."/>
            <person name="Loffler F."/>
        </authorList>
    </citation>
    <scope>NUCLEOTIDE SEQUENCE</scope>
</reference>